<keyword evidence="3" id="KW-1185">Reference proteome</keyword>
<evidence type="ECO:0000259" key="1">
    <source>
        <dbReference type="PROSITE" id="PS51034"/>
    </source>
</evidence>
<organism evidence="2 3">
    <name type="scientific">Atta colombica</name>
    <dbReference type="NCBI Taxonomy" id="520822"/>
    <lineage>
        <taxon>Eukaryota</taxon>
        <taxon>Metazoa</taxon>
        <taxon>Ecdysozoa</taxon>
        <taxon>Arthropoda</taxon>
        <taxon>Hexapoda</taxon>
        <taxon>Insecta</taxon>
        <taxon>Pterygota</taxon>
        <taxon>Neoptera</taxon>
        <taxon>Endopterygota</taxon>
        <taxon>Hymenoptera</taxon>
        <taxon>Apocrita</taxon>
        <taxon>Aculeata</taxon>
        <taxon>Formicoidea</taxon>
        <taxon>Formicidae</taxon>
        <taxon>Myrmicinae</taxon>
        <taxon>Atta</taxon>
    </lineage>
</organism>
<gene>
    <name evidence="2" type="ORF">ALC53_08622</name>
</gene>
<accession>A0A151I2E1</accession>
<dbReference type="AlphaFoldDB" id="A0A151I2E1"/>
<evidence type="ECO:0000313" key="2">
    <source>
        <dbReference type="EMBL" id="KYM80921.1"/>
    </source>
</evidence>
<feature type="domain" description="ZP" evidence="1">
    <location>
        <begin position="1"/>
        <end position="89"/>
    </location>
</feature>
<dbReference type="Proteomes" id="UP000078540">
    <property type="component" value="Unassembled WGS sequence"/>
</dbReference>
<dbReference type="PROSITE" id="PS51034">
    <property type="entry name" value="ZP_2"/>
    <property type="match status" value="1"/>
</dbReference>
<protein>
    <recommendedName>
        <fullName evidence="1">ZP domain-containing protein</fullName>
    </recommendedName>
</protein>
<proteinExistence type="predicted"/>
<evidence type="ECO:0000313" key="3">
    <source>
        <dbReference type="Proteomes" id="UP000078540"/>
    </source>
</evidence>
<dbReference type="InterPro" id="IPR001507">
    <property type="entry name" value="ZP_dom"/>
</dbReference>
<name>A0A151I2E1_9HYME</name>
<sequence length="135" mass="15789">MTVRNCEISFRDFGQSREFVELYNSIINICTLDNLQYRYDTYGNDDIYVYEYIIFAYFYNLQKPIPCYASMCITRNNGAMVCESSANGAPIPIYTCVCVFLCVSYTRNTGGIIFIAFLMHVRYYDIASGYKRERF</sequence>
<reference evidence="2 3" key="1">
    <citation type="submission" date="2015-09" db="EMBL/GenBank/DDBJ databases">
        <title>Atta colombica WGS genome.</title>
        <authorList>
            <person name="Nygaard S."/>
            <person name="Hu H."/>
            <person name="Boomsma J."/>
            <person name="Zhang G."/>
        </authorList>
    </citation>
    <scope>NUCLEOTIDE SEQUENCE [LARGE SCALE GENOMIC DNA]</scope>
    <source>
        <strain evidence="2">Treedump-2</strain>
        <tissue evidence="2">Whole body</tissue>
    </source>
</reference>
<dbReference type="EMBL" id="KQ976547">
    <property type="protein sequence ID" value="KYM80921.1"/>
    <property type="molecule type" value="Genomic_DNA"/>
</dbReference>